<dbReference type="AlphaFoldDB" id="A0A9Q4PWH3"/>
<protein>
    <submittedName>
        <fullName evidence="1">Phosphoesterase</fullName>
    </submittedName>
</protein>
<dbReference type="EMBL" id="JAKELO010000002">
    <property type="protein sequence ID" value="MDE4909085.1"/>
    <property type="molecule type" value="Genomic_DNA"/>
</dbReference>
<keyword evidence="2" id="KW-1185">Reference proteome</keyword>
<organism evidence="1 2">
    <name type="scientific">Methanogenium marinum</name>
    <dbReference type="NCBI Taxonomy" id="348610"/>
    <lineage>
        <taxon>Archaea</taxon>
        <taxon>Methanobacteriati</taxon>
        <taxon>Methanobacteriota</taxon>
        <taxon>Stenosarchaea group</taxon>
        <taxon>Methanomicrobia</taxon>
        <taxon>Methanomicrobiales</taxon>
        <taxon>Methanomicrobiaceae</taxon>
        <taxon>Methanogenium</taxon>
    </lineage>
</organism>
<evidence type="ECO:0000313" key="1">
    <source>
        <dbReference type="EMBL" id="MDE4909085.1"/>
    </source>
</evidence>
<reference evidence="1" key="1">
    <citation type="submission" date="2022-01" db="EMBL/GenBank/DDBJ databases">
        <title>Draft genome of Methanogenium marinum DSM 15558.</title>
        <authorList>
            <person name="Chen S.-C."/>
            <person name="You Y.-T."/>
        </authorList>
    </citation>
    <scope>NUCLEOTIDE SEQUENCE</scope>
    <source>
        <strain evidence="1">DSM 15558</strain>
    </source>
</reference>
<dbReference type="Gene3D" id="3.10.310.30">
    <property type="match status" value="1"/>
</dbReference>
<sequence length="322" mass="36054">MGKKKGNSKSKRENLLKSVSERKTEIVHLSHNDLDAAGCDAVHRMKYGTVFTIWSSVGSFPSMLRDIGALKGKGHLLSISDLGYCKDAEKLVKVAIKNGWEICWRDHHRWTDEELLSIQNTGATCIVDTTRCAAAVCAGDLLPGDKTAEEVASVVCDYDLWKNVDPRAKILGQICTKRHNLNPVRDRLAKGIISDDWITEEYQTIEKERKDAIKKSIRRMKIIESRYKIAFAPMYGYPSETAHEIRDIYHTDIEVVYGTNGRFSIRSSVPISHLIARKFSGGGHPPAAGGSFTLTLKDKISLFFLKKARCFDELVQVADTLP</sequence>
<name>A0A9Q4PWH3_9EURY</name>
<dbReference type="InterPro" id="IPR038763">
    <property type="entry name" value="DHH_sf"/>
</dbReference>
<dbReference type="Proteomes" id="UP001143747">
    <property type="component" value="Unassembled WGS sequence"/>
</dbReference>
<proteinExistence type="predicted"/>
<dbReference type="SUPFAM" id="SSF64182">
    <property type="entry name" value="DHH phosphoesterases"/>
    <property type="match status" value="1"/>
</dbReference>
<evidence type="ECO:0000313" key="2">
    <source>
        <dbReference type="Proteomes" id="UP001143747"/>
    </source>
</evidence>
<accession>A0A9Q4PWH3</accession>
<comment type="caution">
    <text evidence="1">The sequence shown here is derived from an EMBL/GenBank/DDBJ whole genome shotgun (WGS) entry which is preliminary data.</text>
</comment>
<dbReference type="PANTHER" id="PTHR42146:SF1">
    <property type="entry name" value="OLIGORIBONUCLEASE NRNB"/>
    <property type="match status" value="1"/>
</dbReference>
<gene>
    <name evidence="1" type="ORF">L0665_10740</name>
</gene>
<dbReference type="InterPro" id="IPR052968">
    <property type="entry name" value="Nucleotide_metab_enz"/>
</dbReference>
<dbReference type="PANTHER" id="PTHR42146">
    <property type="entry name" value="3',5'-CYCLIC-NUCLEOTIDE PHOSPHODIESTERASE"/>
    <property type="match status" value="1"/>
</dbReference>
<dbReference type="RefSeq" id="WP_274925689.1">
    <property type="nucleotide sequence ID" value="NZ_JAKELO010000002.1"/>
</dbReference>